<dbReference type="InterPro" id="IPR000642">
    <property type="entry name" value="Peptidase_M41"/>
</dbReference>
<keyword evidence="1" id="KW-0812">Transmembrane</keyword>
<reference evidence="3" key="2">
    <citation type="journal article" date="2024" name="Int. J. Antimicrob. Agents">
        <title>Identification of a novel Providencia species showing multi-drug-resistant in three patients with hospital-acquired infection.</title>
        <authorList>
            <person name="Yang W."/>
            <person name="Chen J."/>
            <person name="Yang F."/>
            <person name="Ji P."/>
            <person name="Shen S."/>
            <person name="Yin D."/>
            <person name="Hu F."/>
        </authorList>
    </citation>
    <scope>NUCLEOTIDE SEQUENCE</scope>
    <source>
        <strain evidence="3">CRE-138-0111</strain>
    </source>
</reference>
<feature type="domain" description="Peptidase M41" evidence="2">
    <location>
        <begin position="163"/>
        <end position="262"/>
    </location>
</feature>
<feature type="transmembrane region" description="Helical" evidence="1">
    <location>
        <begin position="20"/>
        <end position="36"/>
    </location>
</feature>
<feature type="transmembrane region" description="Helical" evidence="1">
    <location>
        <begin position="48"/>
        <end position="72"/>
    </location>
</feature>
<keyword evidence="1" id="KW-1133">Transmembrane helix</keyword>
<reference evidence="3" key="1">
    <citation type="submission" date="2023-07" db="EMBL/GenBank/DDBJ databases">
        <authorList>
            <person name="Yang W."/>
            <person name="Chen J."/>
            <person name="Ji P."/>
            <person name="Hu F."/>
        </authorList>
    </citation>
    <scope>NUCLEOTIDE SEQUENCE</scope>
    <source>
        <strain evidence="3">CRE-138-0111</strain>
    </source>
</reference>
<gene>
    <name evidence="3" type="ORF">Q5E86_17455</name>
</gene>
<accession>A0ABT9ATY8</accession>
<evidence type="ECO:0000313" key="4">
    <source>
        <dbReference type="Proteomes" id="UP001176478"/>
    </source>
</evidence>
<dbReference type="Pfam" id="PF01434">
    <property type="entry name" value="Peptidase_M41"/>
    <property type="match status" value="1"/>
</dbReference>
<evidence type="ECO:0000313" key="3">
    <source>
        <dbReference type="EMBL" id="MDO7858091.1"/>
    </source>
</evidence>
<feature type="transmembrane region" description="Helical" evidence="1">
    <location>
        <begin position="84"/>
        <end position="103"/>
    </location>
</feature>
<evidence type="ECO:0000256" key="1">
    <source>
        <dbReference type="SAM" id="Phobius"/>
    </source>
</evidence>
<dbReference type="SUPFAM" id="SSF140990">
    <property type="entry name" value="FtsH protease domain-like"/>
    <property type="match status" value="1"/>
</dbReference>
<sequence>MLKPQIPLWVRATAFVREHLSFIALAGLLLWSLWGWPAPDTATGATKIIVNLLGLAMPLAVVWLVISTFMRTTTFDYLGYFGKLVYDIVLLVIVFQLVCRFFAQVQGEINGVIDGALRDPELAISAVVSFYLVTFVYRLCIRNSKIQTQHIEYGRFSAPLRRSEASLKLTAIHECGHALVYALQNTHPEFMRVAITRETRGTVLRLGYMESNVALDGRASRDQLYWRMLLALGGSAAELAVYGKQFEGSQEDMRSWGEQADRYLQNGFGNVLLIDDGKDESLRHNIAAFNTLHAEQITIINQFMRDNVTLLTDMAAELRHTGVLDKPAIEAYLQRVTIGAGVPTFVITNWWWNTVADWWPFCLKITTSFWKLLFCEGDYAPECLNQHRKLTSFRSLNVLCHTMGATTNRNNSWPNHFNAKAEIYGDFRLSQVGMSWWSQEKNRSSIECAQWSLSMKKALCRLMPVTWPLGCADWQVELTTWSHAITTVIVLFNQARKWIKKHFFRYC</sequence>
<comment type="caution">
    <text evidence="3">The sequence shown here is derived from an EMBL/GenBank/DDBJ whole genome shotgun (WGS) entry which is preliminary data.</text>
</comment>
<organism evidence="3 4">
    <name type="scientific">Providencia huashanensis</name>
    <dbReference type="NCBI Taxonomy" id="3037798"/>
    <lineage>
        <taxon>Bacteria</taxon>
        <taxon>Pseudomonadati</taxon>
        <taxon>Pseudomonadota</taxon>
        <taxon>Gammaproteobacteria</taxon>
        <taxon>Enterobacterales</taxon>
        <taxon>Morganellaceae</taxon>
        <taxon>Providencia</taxon>
    </lineage>
</organism>
<dbReference type="Proteomes" id="UP001176478">
    <property type="component" value="Unassembled WGS sequence"/>
</dbReference>
<name>A0ABT9ATY8_9GAMM</name>
<keyword evidence="4" id="KW-1185">Reference proteome</keyword>
<protein>
    <recommendedName>
        <fullName evidence="2">Peptidase M41 domain-containing protein</fullName>
    </recommendedName>
</protein>
<dbReference type="EMBL" id="JAUQTG010000012">
    <property type="protein sequence ID" value="MDO7858091.1"/>
    <property type="molecule type" value="Genomic_DNA"/>
</dbReference>
<evidence type="ECO:0000259" key="2">
    <source>
        <dbReference type="Pfam" id="PF01434"/>
    </source>
</evidence>
<dbReference type="InterPro" id="IPR037219">
    <property type="entry name" value="Peptidase_M41-like"/>
</dbReference>
<keyword evidence="1" id="KW-0472">Membrane</keyword>
<feature type="transmembrane region" description="Helical" evidence="1">
    <location>
        <begin position="123"/>
        <end position="141"/>
    </location>
</feature>
<proteinExistence type="predicted"/>
<dbReference type="Gene3D" id="1.20.58.760">
    <property type="entry name" value="Peptidase M41"/>
    <property type="match status" value="1"/>
</dbReference>